<feature type="domain" description="Mannose-1-phosphate guanyltransferase C-terminal" evidence="3">
    <location>
        <begin position="271"/>
        <end position="358"/>
    </location>
</feature>
<evidence type="ECO:0000313" key="5">
    <source>
        <dbReference type="Proteomes" id="UP000019226"/>
    </source>
</evidence>
<dbReference type="Gene3D" id="3.90.550.10">
    <property type="entry name" value="Spore Coat Polysaccharide Biosynthesis Protein SpsA, Chain A"/>
    <property type="match status" value="1"/>
</dbReference>
<gene>
    <name evidence="4" type="ORF">CCASEI_10835</name>
</gene>
<feature type="domain" description="Nucleotidyl transferase" evidence="2">
    <location>
        <begin position="29"/>
        <end position="256"/>
    </location>
</feature>
<dbReference type="InterPro" id="IPR056729">
    <property type="entry name" value="GMPPB_C"/>
</dbReference>
<dbReference type="EMBL" id="CP004350">
    <property type="protein sequence ID" value="AHI20722.1"/>
    <property type="molecule type" value="Genomic_DNA"/>
</dbReference>
<dbReference type="Pfam" id="PF00483">
    <property type="entry name" value="NTP_transferase"/>
    <property type="match status" value="1"/>
</dbReference>
<dbReference type="GeneID" id="82878274"/>
<sequence length="379" mass="40186">MANSLPNATGNDAQRFADQQPAAERAVDAVILVGGRGTRLRPLTIGTPKPMLPTANHPFLQHLLARIKAAGIKHVVMSTSFKAEVFEEYFGDGSEMGLDIEYVVEETALGTGGGIRNVYDRLQHDTVMVFNGDILSGMDLGGILDTHHSKDADLTMHLLNVRDPRAFGCVPTDADGRVLEFLEKTEDPPTNQINAGCYVFKKDLIATIPENRVVSVERETFPGVLEAGYNVFGHVDNSYWRDMGRPDDFVRGSSDLVRGIAFSPLLEGKTGESLVDPSAGIAGGVLLLSGTSVGRGSEIGAGSRLDGTVVFDGATIEPGAIISNSIIASGARIGANAHIEDCVIGEGASIGARCELQHGMRIFPGVDIPDAGVRFSSDA</sequence>
<protein>
    <submittedName>
        <fullName evidence="4">Mannose-1-phosphate guanylyltransferase</fullName>
    </submittedName>
</protein>
<evidence type="ECO:0000313" key="4">
    <source>
        <dbReference type="EMBL" id="AHI20722.1"/>
    </source>
</evidence>
<name>A0ABN4CH79_9CORY</name>
<dbReference type="PANTHER" id="PTHR22572">
    <property type="entry name" value="SUGAR-1-PHOSPHATE GUANYL TRANSFERASE"/>
    <property type="match status" value="1"/>
</dbReference>
<evidence type="ECO:0000259" key="2">
    <source>
        <dbReference type="Pfam" id="PF00483"/>
    </source>
</evidence>
<dbReference type="InterPro" id="IPR050486">
    <property type="entry name" value="Mannose-1P_guanyltransferase"/>
</dbReference>
<dbReference type="CDD" id="cd04181">
    <property type="entry name" value="NTP_transferase"/>
    <property type="match status" value="1"/>
</dbReference>
<dbReference type="Gene3D" id="2.160.10.10">
    <property type="entry name" value="Hexapeptide repeat proteins"/>
    <property type="match status" value="1"/>
</dbReference>
<dbReference type="InterPro" id="IPR005835">
    <property type="entry name" value="NTP_transferase_dom"/>
</dbReference>
<dbReference type="Proteomes" id="UP000019226">
    <property type="component" value="Chromosome"/>
</dbReference>
<keyword evidence="4" id="KW-0548">Nucleotidyltransferase</keyword>
<accession>A0ABN4CH79</accession>
<keyword evidence="4" id="KW-0808">Transferase</keyword>
<dbReference type="SUPFAM" id="SSF53448">
    <property type="entry name" value="Nucleotide-diphospho-sugar transferases"/>
    <property type="match status" value="1"/>
</dbReference>
<comment type="similarity">
    <text evidence="1">Belongs to the transferase hexapeptide repeat family.</text>
</comment>
<evidence type="ECO:0000259" key="3">
    <source>
        <dbReference type="Pfam" id="PF25087"/>
    </source>
</evidence>
<proteinExistence type="inferred from homology"/>
<dbReference type="InterPro" id="IPR029044">
    <property type="entry name" value="Nucleotide-diphossugar_trans"/>
</dbReference>
<evidence type="ECO:0000256" key="1">
    <source>
        <dbReference type="ARBA" id="ARBA00007274"/>
    </source>
</evidence>
<organism evidence="4 5">
    <name type="scientific">Corynebacterium casei LMG S-19264</name>
    <dbReference type="NCBI Taxonomy" id="1285583"/>
    <lineage>
        <taxon>Bacteria</taxon>
        <taxon>Bacillati</taxon>
        <taxon>Actinomycetota</taxon>
        <taxon>Actinomycetes</taxon>
        <taxon>Mycobacteriales</taxon>
        <taxon>Corynebacteriaceae</taxon>
        <taxon>Corynebacterium</taxon>
    </lineage>
</organism>
<reference evidence="5" key="1">
    <citation type="submission" date="2013-02" db="EMBL/GenBank/DDBJ databases">
        <title>The complete genome sequence of Corynebacterium casei LMG S-19264 (=DSM 44701).</title>
        <authorList>
            <person name="Ruckert C."/>
            <person name="Albersmeier A."/>
            <person name="Kalinowski J."/>
        </authorList>
    </citation>
    <scope>NUCLEOTIDE SEQUENCE [LARGE SCALE GENOMIC DNA]</scope>
    <source>
        <strain evidence="5">LMG S-19264</strain>
    </source>
</reference>
<dbReference type="GO" id="GO:0016779">
    <property type="term" value="F:nucleotidyltransferase activity"/>
    <property type="evidence" value="ECO:0007669"/>
    <property type="project" value="UniProtKB-KW"/>
</dbReference>
<keyword evidence="5" id="KW-1185">Reference proteome</keyword>
<dbReference type="Pfam" id="PF25087">
    <property type="entry name" value="GMPPB_C"/>
    <property type="match status" value="1"/>
</dbReference>
<dbReference type="RefSeq" id="WP_006821974.1">
    <property type="nucleotide sequence ID" value="NZ_CP004350.1"/>
</dbReference>